<reference evidence="1 2" key="1">
    <citation type="submission" date="2017-06" db="EMBL/GenBank/DDBJ databases">
        <authorList>
            <consortium name="Pathogen Informatics"/>
        </authorList>
    </citation>
    <scope>NUCLEOTIDE SEQUENCE [LARGE SCALE GENOMIC DNA]</scope>
    <source>
        <strain evidence="1 2">NCTC12149</strain>
    </source>
</reference>
<sequence>MLAPIALFVYNRPVHTRKTLSALEANSLAEQSDIYIFSDGAKTAQDIDSVNQVRSIIREPWKFKHIYIIERSQNKGLANSIIEGVTQVVQKHGKIIVLEDDLETSSFALQYFNDALNQYQDQEKVMEISGYMYPVDKPKKLPQSFFFRVANSWGWATWDRAWQHFNPDIEELTKDFTRKQRKAFSVDNSENFWKQVKQFKAGKINSWAIRWYLSVFNKGGLVLYPRFSFIQNTGTDGSGTHSDVDKVYRVELSKKPVRKFPIILEEDPLAFQAIKHFYKNRKGTFFERLAKFIEKKLLERKMRKLKA</sequence>
<dbReference type="KEGG" id="smiz:4412673_00355"/>
<dbReference type="SUPFAM" id="SSF53448">
    <property type="entry name" value="Nucleotide-diphospho-sugar transferases"/>
    <property type="match status" value="1"/>
</dbReference>
<dbReference type="InterPro" id="IPR029044">
    <property type="entry name" value="Nucleotide-diphossugar_trans"/>
</dbReference>
<evidence type="ECO:0008006" key="3">
    <source>
        <dbReference type="Google" id="ProtNLM"/>
    </source>
</evidence>
<dbReference type="EMBL" id="LT906468">
    <property type="protein sequence ID" value="SNV38597.1"/>
    <property type="molecule type" value="Genomic_DNA"/>
</dbReference>
<dbReference type="RefSeq" id="WP_093101195.1">
    <property type="nucleotide sequence ID" value="NZ_FNGK01000011.1"/>
</dbReference>
<accession>A0AAJ4X8C9</accession>
<dbReference type="Gene3D" id="3.90.550.10">
    <property type="entry name" value="Spore Coat Polysaccharide Biosynthesis Protein SpsA, Chain A"/>
    <property type="match status" value="1"/>
</dbReference>
<protein>
    <recommendedName>
        <fullName evidence="3">Glycosyl transferase family 2</fullName>
    </recommendedName>
</protein>
<gene>
    <name evidence="1" type="ORF">SAMEA4412673_00355</name>
</gene>
<evidence type="ECO:0000313" key="1">
    <source>
        <dbReference type="EMBL" id="SNV38597.1"/>
    </source>
</evidence>
<dbReference type="Proteomes" id="UP000215355">
    <property type="component" value="Chromosome 1"/>
</dbReference>
<proteinExistence type="predicted"/>
<evidence type="ECO:0000313" key="2">
    <source>
        <dbReference type="Proteomes" id="UP000215355"/>
    </source>
</evidence>
<dbReference type="AlphaFoldDB" id="A0AAJ4X8C9"/>
<organism evidence="1 2">
    <name type="scientific">Sphingobacterium mizutaii</name>
    <dbReference type="NCBI Taxonomy" id="1010"/>
    <lineage>
        <taxon>Bacteria</taxon>
        <taxon>Pseudomonadati</taxon>
        <taxon>Bacteroidota</taxon>
        <taxon>Sphingobacteriia</taxon>
        <taxon>Sphingobacteriales</taxon>
        <taxon>Sphingobacteriaceae</taxon>
        <taxon>Sphingobacterium</taxon>
    </lineage>
</organism>
<name>A0AAJ4X8C9_9SPHI</name>